<evidence type="ECO:0000313" key="4">
    <source>
        <dbReference type="EMBL" id="GAA1766274.1"/>
    </source>
</evidence>
<evidence type="ECO:0000256" key="1">
    <source>
        <dbReference type="SAM" id="MobiDB-lite"/>
    </source>
</evidence>
<comment type="caution">
    <text evidence="4">The sequence shown here is derived from an EMBL/GenBank/DDBJ whole genome shotgun (WGS) entry which is preliminary data.</text>
</comment>
<name>A0ABP4X2E5_9MICO</name>
<feature type="compositionally biased region" description="Pro residues" evidence="1">
    <location>
        <begin position="46"/>
        <end position="57"/>
    </location>
</feature>
<feature type="transmembrane region" description="Helical" evidence="2">
    <location>
        <begin position="92"/>
        <end position="124"/>
    </location>
</feature>
<evidence type="ECO:0000256" key="2">
    <source>
        <dbReference type="SAM" id="Phobius"/>
    </source>
</evidence>
<evidence type="ECO:0000313" key="5">
    <source>
        <dbReference type="Proteomes" id="UP001500506"/>
    </source>
</evidence>
<dbReference type="EMBL" id="BAAANH010000006">
    <property type="protein sequence ID" value="GAA1766274.1"/>
    <property type="molecule type" value="Genomic_DNA"/>
</dbReference>
<keyword evidence="5" id="KW-1185">Reference proteome</keyword>
<organism evidence="4 5">
    <name type="scientific">Agromyces humatus</name>
    <dbReference type="NCBI Taxonomy" id="279573"/>
    <lineage>
        <taxon>Bacteria</taxon>
        <taxon>Bacillati</taxon>
        <taxon>Actinomycetota</taxon>
        <taxon>Actinomycetes</taxon>
        <taxon>Micrococcales</taxon>
        <taxon>Microbacteriaceae</taxon>
        <taxon>Agromyces</taxon>
    </lineage>
</organism>
<proteinExistence type="predicted"/>
<feature type="region of interest" description="Disordered" evidence="1">
    <location>
        <begin position="1"/>
        <end position="61"/>
    </location>
</feature>
<dbReference type="Pfam" id="PF13828">
    <property type="entry name" value="DUF4190"/>
    <property type="match status" value="1"/>
</dbReference>
<feature type="compositionally biased region" description="Polar residues" evidence="1">
    <location>
        <begin position="25"/>
        <end position="36"/>
    </location>
</feature>
<dbReference type="Proteomes" id="UP001500506">
    <property type="component" value="Unassembled WGS sequence"/>
</dbReference>
<keyword evidence="2" id="KW-1133">Transmembrane helix</keyword>
<dbReference type="InterPro" id="IPR025241">
    <property type="entry name" value="DUF4190"/>
</dbReference>
<protein>
    <recommendedName>
        <fullName evidence="3">DUF4190 domain-containing protein</fullName>
    </recommendedName>
</protein>
<sequence length="175" mass="17500">MKAYDHGGRGTFAAPARSRRPARSFTQRIKGTTVTDPNLPEQPAGAVPPVPPAPPAGAPAAPSAPAYGAPAAPAYGQPAPAYGQPAGAKTNVLAIISLIASIAAFVILPFIGSIAGVICGHIALSQIKKTGEQGRGMAVAGLIVGYVGIVLAIIGTIVFFAIIASIAANPNLYVN</sequence>
<gene>
    <name evidence="4" type="ORF">GCM10009747_28140</name>
</gene>
<feature type="transmembrane region" description="Helical" evidence="2">
    <location>
        <begin position="136"/>
        <end position="168"/>
    </location>
</feature>
<keyword evidence="2" id="KW-0812">Transmembrane</keyword>
<reference evidence="5" key="1">
    <citation type="journal article" date="2019" name="Int. J. Syst. Evol. Microbiol.">
        <title>The Global Catalogue of Microorganisms (GCM) 10K type strain sequencing project: providing services to taxonomists for standard genome sequencing and annotation.</title>
        <authorList>
            <consortium name="The Broad Institute Genomics Platform"/>
            <consortium name="The Broad Institute Genome Sequencing Center for Infectious Disease"/>
            <person name="Wu L."/>
            <person name="Ma J."/>
        </authorList>
    </citation>
    <scope>NUCLEOTIDE SEQUENCE [LARGE SCALE GENOMIC DNA]</scope>
    <source>
        <strain evidence="5">JCM 14319</strain>
    </source>
</reference>
<accession>A0ABP4X2E5</accession>
<keyword evidence="2" id="KW-0472">Membrane</keyword>
<evidence type="ECO:0000259" key="3">
    <source>
        <dbReference type="Pfam" id="PF13828"/>
    </source>
</evidence>
<feature type="domain" description="DUF4190" evidence="3">
    <location>
        <begin position="93"/>
        <end position="154"/>
    </location>
</feature>